<feature type="compositionally biased region" description="Polar residues" evidence="1">
    <location>
        <begin position="53"/>
        <end position="79"/>
    </location>
</feature>
<accession>A0A7J6CPV2</accession>
<gene>
    <name evidence="2" type="ORF">G5714_009708</name>
</gene>
<evidence type="ECO:0000313" key="2">
    <source>
        <dbReference type="EMBL" id="KAF4108635.1"/>
    </source>
</evidence>
<evidence type="ECO:0000313" key="3">
    <source>
        <dbReference type="Proteomes" id="UP000579812"/>
    </source>
</evidence>
<dbReference type="Proteomes" id="UP000579812">
    <property type="component" value="Unassembled WGS sequence"/>
</dbReference>
<feature type="region of interest" description="Disordered" evidence="1">
    <location>
        <begin position="1"/>
        <end position="97"/>
    </location>
</feature>
<name>A0A7J6CPV2_9TELE</name>
<reference evidence="2 3" key="1">
    <citation type="submission" date="2020-04" db="EMBL/GenBank/DDBJ databases">
        <title>Chromosome-level genome assembly of a cyprinid fish Onychostoma macrolepis by integration of Nanopore Sequencing, Bionano and Hi-C technology.</title>
        <authorList>
            <person name="Wang D."/>
        </authorList>
    </citation>
    <scope>NUCLEOTIDE SEQUENCE [LARGE SCALE GENOMIC DNA]</scope>
    <source>
        <strain evidence="2">SWU-2019</strain>
        <tissue evidence="2">Muscle</tissue>
    </source>
</reference>
<feature type="compositionally biased region" description="Basic and acidic residues" evidence="1">
    <location>
        <begin position="86"/>
        <end position="97"/>
    </location>
</feature>
<keyword evidence="3" id="KW-1185">Reference proteome</keyword>
<sequence length="97" mass="10728">MDHTQTSTDEEFSPGRSLVQQKRSEAESSCVSLRSDASMDHPIEFKSGDTKTDLSSVQQKRSEAESNCVSVRSDTSVNRPINFKSGDTKTDLRTLSI</sequence>
<protein>
    <submittedName>
        <fullName evidence="2">Uncharacterized protein</fullName>
    </submittedName>
</protein>
<evidence type="ECO:0000256" key="1">
    <source>
        <dbReference type="SAM" id="MobiDB-lite"/>
    </source>
</evidence>
<organism evidence="2 3">
    <name type="scientific">Onychostoma macrolepis</name>
    <dbReference type="NCBI Taxonomy" id="369639"/>
    <lineage>
        <taxon>Eukaryota</taxon>
        <taxon>Metazoa</taxon>
        <taxon>Chordata</taxon>
        <taxon>Craniata</taxon>
        <taxon>Vertebrata</taxon>
        <taxon>Euteleostomi</taxon>
        <taxon>Actinopterygii</taxon>
        <taxon>Neopterygii</taxon>
        <taxon>Teleostei</taxon>
        <taxon>Ostariophysi</taxon>
        <taxon>Cypriniformes</taxon>
        <taxon>Cyprinidae</taxon>
        <taxon>Acrossocheilinae</taxon>
        <taxon>Onychostoma</taxon>
    </lineage>
</organism>
<feature type="compositionally biased region" description="Basic and acidic residues" evidence="1">
    <location>
        <begin position="37"/>
        <end position="52"/>
    </location>
</feature>
<proteinExistence type="predicted"/>
<dbReference type="EMBL" id="JAAMOB010000009">
    <property type="protein sequence ID" value="KAF4108635.1"/>
    <property type="molecule type" value="Genomic_DNA"/>
</dbReference>
<dbReference type="AlphaFoldDB" id="A0A7J6CPV2"/>
<comment type="caution">
    <text evidence="2">The sequence shown here is derived from an EMBL/GenBank/DDBJ whole genome shotgun (WGS) entry which is preliminary data.</text>
</comment>